<dbReference type="AlphaFoldDB" id="A0A7C8VAP2"/>
<dbReference type="PROSITE" id="PS51503">
    <property type="entry name" value="HIG1"/>
    <property type="match status" value="1"/>
</dbReference>
<dbReference type="InterPro" id="IPR040153">
    <property type="entry name" value="Rcf2"/>
</dbReference>
<feature type="transmembrane region" description="Helical" evidence="5">
    <location>
        <begin position="152"/>
        <end position="170"/>
    </location>
</feature>
<feature type="transmembrane region" description="Helical" evidence="5">
    <location>
        <begin position="21"/>
        <end position="38"/>
    </location>
</feature>
<evidence type="ECO:0000259" key="6">
    <source>
        <dbReference type="PROSITE" id="PS51503"/>
    </source>
</evidence>
<evidence type="ECO:0000313" key="7">
    <source>
        <dbReference type="EMBL" id="KAF3283130.1"/>
    </source>
</evidence>
<evidence type="ECO:0000313" key="8">
    <source>
        <dbReference type="Proteomes" id="UP000474640"/>
    </source>
</evidence>
<dbReference type="PANTHER" id="PTHR28018:SF3">
    <property type="entry name" value="RESPIRATORY SUPERCOMPLEX FACTOR 2, MITOCHONDRIAL"/>
    <property type="match status" value="1"/>
</dbReference>
<gene>
    <name evidence="7" type="ORF">TWF970_001115</name>
</gene>
<dbReference type="EMBL" id="JAABOJ010000011">
    <property type="protein sequence ID" value="KAF3283130.1"/>
    <property type="molecule type" value="Genomic_DNA"/>
</dbReference>
<keyword evidence="3 5" id="KW-1133">Transmembrane helix</keyword>
<comment type="caution">
    <text evidence="7">The sequence shown here is derived from an EMBL/GenBank/DDBJ whole genome shotgun (WGS) entry which is preliminary data.</text>
</comment>
<dbReference type="Proteomes" id="UP000474640">
    <property type="component" value="Unassembled WGS sequence"/>
</dbReference>
<proteinExistence type="predicted"/>
<evidence type="ECO:0000256" key="3">
    <source>
        <dbReference type="ARBA" id="ARBA00022989"/>
    </source>
</evidence>
<protein>
    <recommendedName>
        <fullName evidence="6">HIG1 domain-containing protein</fullName>
    </recommendedName>
</protein>
<evidence type="ECO:0000256" key="4">
    <source>
        <dbReference type="ARBA" id="ARBA00023136"/>
    </source>
</evidence>
<accession>A0A7C8VAP2</accession>
<evidence type="ECO:0000256" key="5">
    <source>
        <dbReference type="SAM" id="Phobius"/>
    </source>
</evidence>
<keyword evidence="2 5" id="KW-0812">Transmembrane</keyword>
<dbReference type="GO" id="GO:0005739">
    <property type="term" value="C:mitochondrion"/>
    <property type="evidence" value="ECO:0007669"/>
    <property type="project" value="UniProtKB-SubCell"/>
</dbReference>
<feature type="domain" description="HIG1" evidence="6">
    <location>
        <begin position="89"/>
        <end position="180"/>
    </location>
</feature>
<organism evidence="7 8">
    <name type="scientific">Orbilia oligospora</name>
    <name type="common">Nematode-trapping fungus</name>
    <name type="synonym">Arthrobotrys oligospora</name>
    <dbReference type="NCBI Taxonomy" id="2813651"/>
    <lineage>
        <taxon>Eukaryota</taxon>
        <taxon>Fungi</taxon>
        <taxon>Dikarya</taxon>
        <taxon>Ascomycota</taxon>
        <taxon>Pezizomycotina</taxon>
        <taxon>Orbiliomycetes</taxon>
        <taxon>Orbiliales</taxon>
        <taxon>Orbiliaceae</taxon>
        <taxon>Orbilia</taxon>
    </lineage>
</organism>
<dbReference type="InterPro" id="IPR007667">
    <property type="entry name" value="Hypoxia_induced_domain"/>
</dbReference>
<dbReference type="GO" id="GO:0033617">
    <property type="term" value="P:mitochondrial respiratory chain complex IV assembly"/>
    <property type="evidence" value="ECO:0007669"/>
    <property type="project" value="TreeGrafter"/>
</dbReference>
<feature type="transmembrane region" description="Helical" evidence="5">
    <location>
        <begin position="117"/>
        <end position="136"/>
    </location>
</feature>
<comment type="subcellular location">
    <subcellularLocation>
        <location evidence="1">Mitochondrion</location>
    </subcellularLocation>
</comment>
<evidence type="ECO:0000256" key="1">
    <source>
        <dbReference type="ARBA" id="ARBA00004173"/>
    </source>
</evidence>
<reference evidence="7 8" key="1">
    <citation type="submission" date="2020-01" db="EMBL/GenBank/DDBJ databases">
        <authorList>
            <person name="Palmer J.M."/>
        </authorList>
    </citation>
    <scope>NUCLEOTIDE SEQUENCE [LARGE SCALE GENOMIC DNA]</scope>
    <source>
        <strain evidence="7 8">TWF970</strain>
    </source>
</reference>
<name>A0A7C8VAP2_ORBOL</name>
<dbReference type="PANTHER" id="PTHR28018">
    <property type="entry name" value="RESPIRATORY SUPERCOMPLEX FACTOR 2, MITOCHONDRIAL"/>
    <property type="match status" value="1"/>
</dbReference>
<evidence type="ECO:0000256" key="2">
    <source>
        <dbReference type="ARBA" id="ARBA00022692"/>
    </source>
</evidence>
<keyword evidence="4 5" id="KW-0472">Membrane</keyword>
<dbReference type="Pfam" id="PF04588">
    <property type="entry name" value="HIG_1_N"/>
    <property type="match status" value="1"/>
</dbReference>
<feature type="transmembrane region" description="Helical" evidence="5">
    <location>
        <begin position="50"/>
        <end position="69"/>
    </location>
</feature>
<sequence>MKILTKEEEDAHYAATVKGGLKGGAYGLGIGLASAFLLNHRYPFFRNLTLPLKAFFVTSSATFALIVTAENTSRQFEINRLKANITYQDRTAAILAQNRANMSQQEKMMDWGRENRYKIVGASWIASMAGSLALVYRDKYLTRAQKLVQARVYAQGLTLMVLLASAAFEISDARSGKRRDIIMVPDPSDPTGQKMIEKKVHHEQYEGQDLWMDMVKDEEERIRRRKEAARALESQKQEAQ</sequence>
<dbReference type="OrthoDB" id="1915122at2759"/>
<dbReference type="OMA" id="LWMDMVE"/>